<dbReference type="InterPro" id="IPR058407">
    <property type="entry name" value="DUF8094"/>
</dbReference>
<dbReference type="EMBL" id="VFOZ01000001">
    <property type="protein sequence ID" value="TQL98431.1"/>
    <property type="molecule type" value="Genomic_DNA"/>
</dbReference>
<organism evidence="3 4">
    <name type="scientific">Actinoallomurus bryophytorum</name>
    <dbReference type="NCBI Taxonomy" id="1490222"/>
    <lineage>
        <taxon>Bacteria</taxon>
        <taxon>Bacillati</taxon>
        <taxon>Actinomycetota</taxon>
        <taxon>Actinomycetes</taxon>
        <taxon>Streptosporangiales</taxon>
        <taxon>Thermomonosporaceae</taxon>
        <taxon>Actinoallomurus</taxon>
    </lineage>
</organism>
<comment type="caution">
    <text evidence="3">The sequence shown here is derived from an EMBL/GenBank/DDBJ whole genome shotgun (WGS) entry which is preliminary data.</text>
</comment>
<feature type="signal peptide" evidence="1">
    <location>
        <begin position="1"/>
        <end position="19"/>
    </location>
</feature>
<evidence type="ECO:0000259" key="2">
    <source>
        <dbReference type="Pfam" id="PF26366"/>
    </source>
</evidence>
<dbReference type="AlphaFoldDB" id="A0A543CMV5"/>
<dbReference type="RefSeq" id="WP_141957028.1">
    <property type="nucleotide sequence ID" value="NZ_VFOZ01000001.1"/>
</dbReference>
<evidence type="ECO:0000256" key="1">
    <source>
        <dbReference type="SAM" id="SignalP"/>
    </source>
</evidence>
<evidence type="ECO:0000313" key="3">
    <source>
        <dbReference type="EMBL" id="TQL98431.1"/>
    </source>
</evidence>
<dbReference type="Proteomes" id="UP000316096">
    <property type="component" value="Unassembled WGS sequence"/>
</dbReference>
<keyword evidence="4" id="KW-1185">Reference proteome</keyword>
<feature type="chain" id="PRO_5038568796" description="DUF8094 domain-containing protein" evidence="1">
    <location>
        <begin position="20"/>
        <end position="302"/>
    </location>
</feature>
<keyword evidence="1" id="KW-0732">Signal</keyword>
<gene>
    <name evidence="3" type="ORF">FB559_4054</name>
</gene>
<reference evidence="3 4" key="1">
    <citation type="submission" date="2019-06" db="EMBL/GenBank/DDBJ databases">
        <title>Sequencing the genomes of 1000 actinobacteria strains.</title>
        <authorList>
            <person name="Klenk H.-P."/>
        </authorList>
    </citation>
    <scope>NUCLEOTIDE SEQUENCE [LARGE SCALE GENOMIC DNA]</scope>
    <source>
        <strain evidence="3 4">DSM 102200</strain>
    </source>
</reference>
<dbReference type="OrthoDB" id="3510378at2"/>
<proteinExistence type="predicted"/>
<evidence type="ECO:0000313" key="4">
    <source>
        <dbReference type="Proteomes" id="UP000316096"/>
    </source>
</evidence>
<dbReference type="Pfam" id="PF26366">
    <property type="entry name" value="DUF8094"/>
    <property type="match status" value="1"/>
</dbReference>
<sequence>MRRHLAALTAVILPVSACGSLGSAQPALTKSQAEQVLANYQSINNRANGDLDANLLATVETGAQLEMDRAGYRLRRAKKDKYTPFTYTRPAYYIPRQSGFPKWFAVDATSGDTRHALLFVQDHTGGPWLLAADPFPSAPLSGIATDKDGYATAVNPADSDAAVEPRKVAGAHAATLSSGATGMAPGPYTSESRDALTKVESELRKRGVTLTSDFAPDQQRSFALRTTGGGALVWYVVRQSERYDMVDPGTVSADGDLAGLVTGRVGHHLSSVALIQYLAVVPDHGDTQVIGTYRKAVQATTS</sequence>
<name>A0A543CMV5_9ACTN</name>
<protein>
    <recommendedName>
        <fullName evidence="2">DUF8094 domain-containing protein</fullName>
    </recommendedName>
</protein>
<feature type="domain" description="DUF8094" evidence="2">
    <location>
        <begin position="24"/>
        <end position="300"/>
    </location>
</feature>
<accession>A0A543CMV5</accession>